<gene>
    <name evidence="1" type="ORF">RPERSI_LOCUS11626</name>
</gene>
<proteinExistence type="predicted"/>
<feature type="non-terminal residue" evidence="1">
    <location>
        <position position="82"/>
    </location>
</feature>
<dbReference type="Proteomes" id="UP000789920">
    <property type="component" value="Unassembled WGS sequence"/>
</dbReference>
<feature type="non-terminal residue" evidence="1">
    <location>
        <position position="1"/>
    </location>
</feature>
<evidence type="ECO:0000313" key="1">
    <source>
        <dbReference type="EMBL" id="CAG8725061.1"/>
    </source>
</evidence>
<keyword evidence="2" id="KW-1185">Reference proteome</keyword>
<organism evidence="1 2">
    <name type="scientific">Racocetra persica</name>
    <dbReference type="NCBI Taxonomy" id="160502"/>
    <lineage>
        <taxon>Eukaryota</taxon>
        <taxon>Fungi</taxon>
        <taxon>Fungi incertae sedis</taxon>
        <taxon>Mucoromycota</taxon>
        <taxon>Glomeromycotina</taxon>
        <taxon>Glomeromycetes</taxon>
        <taxon>Diversisporales</taxon>
        <taxon>Gigasporaceae</taxon>
        <taxon>Racocetra</taxon>
    </lineage>
</organism>
<comment type="caution">
    <text evidence="1">The sequence shown here is derived from an EMBL/GenBank/DDBJ whole genome shotgun (WGS) entry which is preliminary data.</text>
</comment>
<accession>A0ACA9PW49</accession>
<dbReference type="EMBL" id="CAJVQC010024077">
    <property type="protein sequence ID" value="CAG8725061.1"/>
    <property type="molecule type" value="Genomic_DNA"/>
</dbReference>
<reference evidence="1" key="1">
    <citation type="submission" date="2021-06" db="EMBL/GenBank/DDBJ databases">
        <authorList>
            <person name="Kallberg Y."/>
            <person name="Tangrot J."/>
            <person name="Rosling A."/>
        </authorList>
    </citation>
    <scope>NUCLEOTIDE SEQUENCE</scope>
    <source>
        <strain evidence="1">MA461A</strain>
    </source>
</reference>
<name>A0ACA9PW49_9GLOM</name>
<protein>
    <submittedName>
        <fullName evidence="1">14757_t:CDS:1</fullName>
    </submittedName>
</protein>
<evidence type="ECO:0000313" key="2">
    <source>
        <dbReference type="Proteomes" id="UP000789920"/>
    </source>
</evidence>
<sequence length="82" mass="9055">KPQYTSETILLDLSKSFDTSHPPWSIDTKGAAPGYTATLLKNGYILYIGGTEKEPNGTSKETNVNMNNIPVFDTDDLTWISM</sequence>